<dbReference type="EMBL" id="KB098936">
    <property type="protein sequence ID" value="ELK38426.1"/>
    <property type="molecule type" value="Genomic_DNA"/>
</dbReference>
<dbReference type="GO" id="GO:0004252">
    <property type="term" value="F:serine-type endopeptidase activity"/>
    <property type="evidence" value="ECO:0007669"/>
    <property type="project" value="UniProtKB-UniRule"/>
</dbReference>
<dbReference type="FunFam" id="2.60.40.3170:FF:000001">
    <property type="entry name" value="Tripeptidyl peptidase 2"/>
    <property type="match status" value="1"/>
</dbReference>
<feature type="domain" description="Tripeptidyl peptidase II C-terminal" evidence="14">
    <location>
        <begin position="1211"/>
        <end position="1268"/>
    </location>
</feature>
<dbReference type="Gene3D" id="2.60.40.3170">
    <property type="match status" value="1"/>
</dbReference>
<name>L5MJ84_MYODS</name>
<reference evidence="18" key="1">
    <citation type="journal article" date="2013" name="Science">
        <title>Comparative analysis of bat genomes provides insight into the evolution of flight and immunity.</title>
        <authorList>
            <person name="Zhang G."/>
            <person name="Cowled C."/>
            <person name="Shi Z."/>
            <person name="Huang Z."/>
            <person name="Bishop-Lilly K.A."/>
            <person name="Fang X."/>
            <person name="Wynne J.W."/>
            <person name="Xiong Z."/>
            <person name="Baker M.L."/>
            <person name="Zhao W."/>
            <person name="Tachedjian M."/>
            <person name="Zhu Y."/>
            <person name="Zhou P."/>
            <person name="Jiang X."/>
            <person name="Ng J."/>
            <person name="Yang L."/>
            <person name="Wu L."/>
            <person name="Xiao J."/>
            <person name="Feng Y."/>
            <person name="Chen Y."/>
            <person name="Sun X."/>
            <person name="Zhang Y."/>
            <person name="Marsh G.A."/>
            <person name="Crameri G."/>
            <person name="Broder C.C."/>
            <person name="Frey K.G."/>
            <person name="Wang L.F."/>
            <person name="Wang J."/>
        </authorList>
    </citation>
    <scope>NUCLEOTIDE SEQUENCE [LARGE SCALE GENOMIC DNA]</scope>
</reference>
<dbReference type="Pfam" id="PF21223">
    <property type="entry name" value="TPPII_Ig-like-1"/>
    <property type="match status" value="1"/>
</dbReference>
<keyword evidence="7 10" id="KW-0378">Hydrolase</keyword>
<evidence type="ECO:0000256" key="9">
    <source>
        <dbReference type="ARBA" id="ARBA00032232"/>
    </source>
</evidence>
<feature type="domain" description="Tripeptidyl-peptidase II galactose-binding" evidence="16">
    <location>
        <begin position="841"/>
        <end position="928"/>
    </location>
</feature>
<dbReference type="InterPro" id="IPR022398">
    <property type="entry name" value="Peptidase_S8_His-AS"/>
</dbReference>
<dbReference type="InterPro" id="IPR000209">
    <property type="entry name" value="Peptidase_S8/S53_dom"/>
</dbReference>
<feature type="domain" description="Peptidase S8/S53" evidence="12">
    <location>
        <begin position="322"/>
        <end position="687"/>
    </location>
</feature>
<dbReference type="GO" id="GO:0004177">
    <property type="term" value="F:aminopeptidase activity"/>
    <property type="evidence" value="ECO:0007669"/>
    <property type="project" value="UniProtKB-KW"/>
</dbReference>
<organism evidence="17 18">
    <name type="scientific">Myotis davidii</name>
    <name type="common">David's myotis</name>
    <dbReference type="NCBI Taxonomy" id="225400"/>
    <lineage>
        <taxon>Eukaryota</taxon>
        <taxon>Metazoa</taxon>
        <taxon>Chordata</taxon>
        <taxon>Craniata</taxon>
        <taxon>Vertebrata</taxon>
        <taxon>Euteleostomi</taxon>
        <taxon>Mammalia</taxon>
        <taxon>Eutheria</taxon>
        <taxon>Laurasiatheria</taxon>
        <taxon>Chiroptera</taxon>
        <taxon>Yangochiroptera</taxon>
        <taxon>Vespertilionidae</taxon>
        <taxon>Myotis</taxon>
    </lineage>
</organism>
<feature type="domain" description="Tripeptidyl peptidase II second Ig-like" evidence="13">
    <location>
        <begin position="964"/>
        <end position="1149"/>
    </location>
</feature>
<dbReference type="SUPFAM" id="SSF52743">
    <property type="entry name" value="Subtilisin-like"/>
    <property type="match status" value="1"/>
</dbReference>
<keyword evidence="6 10" id="KW-0645">Protease</keyword>
<proteinExistence type="inferred from homology"/>
<evidence type="ECO:0000259" key="14">
    <source>
        <dbReference type="Pfam" id="PF12583"/>
    </source>
</evidence>
<feature type="region of interest" description="Disordered" evidence="11">
    <location>
        <begin position="77"/>
        <end position="98"/>
    </location>
</feature>
<dbReference type="InterPro" id="IPR048383">
    <property type="entry name" value="TPPII_Ig-like-1"/>
</dbReference>
<evidence type="ECO:0000256" key="2">
    <source>
        <dbReference type="ARBA" id="ARBA00011073"/>
    </source>
</evidence>
<keyword evidence="5" id="KW-0031">Aminopeptidase</keyword>
<dbReference type="PRINTS" id="PR00723">
    <property type="entry name" value="SUBTILISIN"/>
</dbReference>
<keyword evidence="8 10" id="KW-0720">Serine protease</keyword>
<dbReference type="FunFam" id="1.25.40.710:FF:000001">
    <property type="entry name" value="Tripeptidyl peptidase 2"/>
    <property type="match status" value="1"/>
</dbReference>
<gene>
    <name evidence="17" type="ORF">MDA_GLEAN10011650</name>
</gene>
<dbReference type="InterPro" id="IPR022229">
    <property type="entry name" value="TPPII_Ig-like-2"/>
</dbReference>
<feature type="domain" description="Tripeptidyl-peptidase II first Ig-like" evidence="15">
    <location>
        <begin position="709"/>
        <end position="821"/>
    </location>
</feature>
<dbReference type="Gene3D" id="6.10.250.3080">
    <property type="match status" value="1"/>
</dbReference>
<dbReference type="GO" id="GO:0008240">
    <property type="term" value="F:tripeptidyl-peptidase activity"/>
    <property type="evidence" value="ECO:0007669"/>
    <property type="project" value="UniProtKB-EC"/>
</dbReference>
<sequence length="1448" mass="159199">MLPTPAMFPGKLGFLRRWEQPKPPACSSSVTATIFSRLQSWLHASETGLWKAGEKQDAIATARTRVQNPIADVEMKPNQQGPQCLGGSCKKPQVTSDGKPKLVDIIDTTGSGDVNTATVVEPKDGEIIGLSGRVLQTGHLPDKAAAAVRAKAQWCKRGNSVEGPGQSHSCLVAPPSADVALGEIPASWTNPSGRYHIGIKNGYDFYPKALKERIQKERKEKIWDPVHRMALAEACRKQEEFDVANNCPSQVNKLIKEELQSQVELLNSFEKKYSDPGPVYDCLVWHDGEVWRACIDSNEDGDLSKSTVLRNYKEAQEYSSFGTAEMLNYSVNIYDDGNLLSIVTSGGAHGTHVASIAAGHFPEEPERNGVAPGAQILSIKIGDTRLSTMETGTGLIRAMIEVINHKCDLVNYSYGEATHWPNSGRICEVINEAVWKHNIIYISSAGNNGPCLSTVGCPGGTTSSVIGLLRGCELGLNWQSDIPLAIQDPSLLTASLLAPYHSVHYSLAAGTLPLGLLLLSTAAEAEEAPTTAAALTSREPGFGLSGAPPVGAPWLLGGSSCVERLPPGGVGAYVSPDMMVAEYSLREKLPANQYTWSSRGPSADGALGVSISAPGGAIASVPNWTLRGTQLMNGTSMSSPNACGGIALILSGLKANNVNYTVHSVRRALENTAVKADNIEVFAQGHGIIQVDKAYDYLVQNTSFANKLGFTVTVGNNRGIYLRDPVQVMAPSDHGVGIEPVFPEKTENSEKISLQLHLALTSNSSWVQCPSHLELMNQCRHINIRVDPRGLREGLHYTEVCGYDIASPNAGPLFRVPVTAVIASKVNESSHYDLAFTDVHFKPGQIRRHFIEVPEGATWAEVTVCSCSSEVLAKFVLHAVQLVKQRAYRSHEFYKFCSLPEKGTLTEAFPVLSGKAIEFCIARWWASLSDVNIDYTISFHGIVCTAPQLNIHASEGINRFDVQSSLKYEDLAPCITLKSWVQTLRPLSAKTKPLGSRDVLPNNRQLYEMILTYNFHQPKSGEVTPSCPLLCELLYESEFDSQLWIIFDQNKRQMGSGDAYPHQHSFVFFCFLPTASTHLKVEGKSSDILVNLHFIVSHRLSNTLSLDIHENHSLALLGKKKSSNLTLPPKYNQPFFVTSLPDDKVPKGAGPGCYLAGSLTLSKTELGKKAGQSAAKRQRKFKKDVIPVHYYLISPPTKTKNGSKDKEKDLEKEKDFKEEFTEALRDLKIQWMTKLDSGDIYNELKETYPNYLPLYVARLHQLDAEKERMKRLNEIVEAADAVISHIDQTALAIYIAMKTDPRPDAATIKNDMDKQKSTLVDALCRKGCALADHLLQAQDQDGAVSSDAEGREEEGESTLDSLTETFWETTKWTDLFDNKVLTFAYKHALVNKMYGRGLKFATKLVEEKPTKENWKNCIQLMKLLGWTHCASFTENWLPIMYPPDYCVF</sequence>
<evidence type="ECO:0000256" key="7">
    <source>
        <dbReference type="ARBA" id="ARBA00022801"/>
    </source>
</evidence>
<dbReference type="InterPro" id="IPR046940">
    <property type="entry name" value="TPPII_Ig-like_sf"/>
</dbReference>
<evidence type="ECO:0000256" key="11">
    <source>
        <dbReference type="SAM" id="MobiDB-lite"/>
    </source>
</evidence>
<evidence type="ECO:0000259" key="15">
    <source>
        <dbReference type="Pfam" id="PF21223"/>
    </source>
</evidence>
<dbReference type="Pfam" id="PF00082">
    <property type="entry name" value="Peptidase_S8"/>
    <property type="match status" value="1"/>
</dbReference>
<dbReference type="PROSITE" id="PS51892">
    <property type="entry name" value="SUBTILASE"/>
    <property type="match status" value="1"/>
</dbReference>
<dbReference type="InterPro" id="IPR034051">
    <property type="entry name" value="TPP_II_domain"/>
</dbReference>
<evidence type="ECO:0000256" key="1">
    <source>
        <dbReference type="ARBA" id="ARBA00001910"/>
    </source>
</evidence>
<dbReference type="InterPro" id="IPR015500">
    <property type="entry name" value="Peptidase_S8_subtilisin-rel"/>
</dbReference>
<dbReference type="PANTHER" id="PTHR43806">
    <property type="entry name" value="PEPTIDASE S8"/>
    <property type="match status" value="1"/>
</dbReference>
<feature type="active site" description="Charge relay system" evidence="10">
    <location>
        <position position="636"/>
    </location>
</feature>
<dbReference type="PANTHER" id="PTHR43806:SF14">
    <property type="entry name" value="TRIPEPTIDYL-PEPTIDASE 2"/>
    <property type="match status" value="1"/>
</dbReference>
<comment type="catalytic activity">
    <reaction evidence="1">
        <text>Release of an N-terminal tripeptide from a polypeptide.</text>
        <dbReference type="EC" id="3.4.14.10"/>
    </reaction>
</comment>
<dbReference type="EC" id="3.4.14.10" evidence="3"/>
<dbReference type="Proteomes" id="UP000010556">
    <property type="component" value="Unassembled WGS sequence"/>
</dbReference>
<evidence type="ECO:0000259" key="16">
    <source>
        <dbReference type="Pfam" id="PF21316"/>
    </source>
</evidence>
<dbReference type="PROSITE" id="PS00137">
    <property type="entry name" value="SUBTILASE_HIS"/>
    <property type="match status" value="1"/>
</dbReference>
<dbReference type="Pfam" id="PF21316">
    <property type="entry name" value="TPPII_GBD"/>
    <property type="match status" value="1"/>
</dbReference>
<protein>
    <recommendedName>
        <fullName evidence="4">Tripeptidyl-peptidase 2</fullName>
        <ecNumber evidence="3">3.4.14.10</ecNumber>
    </recommendedName>
    <alternativeName>
        <fullName evidence="9">Tripeptidyl aminopeptidase</fullName>
    </alternativeName>
</protein>
<dbReference type="GO" id="GO:0006508">
    <property type="term" value="P:proteolysis"/>
    <property type="evidence" value="ECO:0007669"/>
    <property type="project" value="UniProtKB-KW"/>
</dbReference>
<dbReference type="InterPro" id="IPR046939">
    <property type="entry name" value="TPPII_C_sf"/>
</dbReference>
<dbReference type="GO" id="GO:0005829">
    <property type="term" value="C:cytosol"/>
    <property type="evidence" value="ECO:0007669"/>
    <property type="project" value="TreeGrafter"/>
</dbReference>
<dbReference type="InterPro" id="IPR036852">
    <property type="entry name" value="Peptidase_S8/S53_dom_sf"/>
</dbReference>
<evidence type="ECO:0000256" key="4">
    <source>
        <dbReference type="ARBA" id="ARBA00020244"/>
    </source>
</evidence>
<evidence type="ECO:0000256" key="3">
    <source>
        <dbReference type="ARBA" id="ARBA00012462"/>
    </source>
</evidence>
<dbReference type="Pfam" id="PF12583">
    <property type="entry name" value="TPPII_C"/>
    <property type="match status" value="1"/>
</dbReference>
<keyword evidence="18" id="KW-1185">Reference proteome</keyword>
<feature type="active site" description="Charge relay system" evidence="10">
    <location>
        <position position="287"/>
    </location>
</feature>
<evidence type="ECO:0000256" key="6">
    <source>
        <dbReference type="ARBA" id="ARBA00022670"/>
    </source>
</evidence>
<evidence type="ECO:0000313" key="17">
    <source>
        <dbReference type="EMBL" id="ELK38426.1"/>
    </source>
</evidence>
<dbReference type="InterPro" id="IPR023828">
    <property type="entry name" value="Peptidase_S8_Ser-AS"/>
</dbReference>
<dbReference type="InterPro" id="IPR048384">
    <property type="entry name" value="TPPII_GBD"/>
</dbReference>
<evidence type="ECO:0000256" key="10">
    <source>
        <dbReference type="PROSITE-ProRule" id="PRU01240"/>
    </source>
</evidence>
<dbReference type="CDD" id="cd04857">
    <property type="entry name" value="Peptidases_S8_Tripeptidyl_Aminopeptidase_II"/>
    <property type="match status" value="1"/>
</dbReference>
<dbReference type="Gene3D" id="3.40.50.200">
    <property type="entry name" value="Peptidase S8/S53 domain"/>
    <property type="match status" value="2"/>
</dbReference>
<dbReference type="InterPro" id="IPR022232">
    <property type="entry name" value="TPPII_C_art"/>
</dbReference>
<evidence type="ECO:0000259" key="12">
    <source>
        <dbReference type="Pfam" id="PF00082"/>
    </source>
</evidence>
<dbReference type="InterPro" id="IPR050131">
    <property type="entry name" value="Peptidase_S8_subtilisin-like"/>
</dbReference>
<comment type="similarity">
    <text evidence="2 10">Belongs to the peptidase S8 family.</text>
</comment>
<evidence type="ECO:0000313" key="18">
    <source>
        <dbReference type="Proteomes" id="UP000010556"/>
    </source>
</evidence>
<dbReference type="Gene3D" id="1.25.40.710">
    <property type="match status" value="1"/>
</dbReference>
<feature type="active site" description="Charge relay system" evidence="10">
    <location>
        <position position="349"/>
    </location>
</feature>
<dbReference type="Pfam" id="PF12580">
    <property type="entry name" value="TPPII"/>
    <property type="match status" value="1"/>
</dbReference>
<evidence type="ECO:0000256" key="5">
    <source>
        <dbReference type="ARBA" id="ARBA00022438"/>
    </source>
</evidence>
<evidence type="ECO:0000256" key="8">
    <source>
        <dbReference type="ARBA" id="ARBA00022825"/>
    </source>
</evidence>
<evidence type="ECO:0000259" key="13">
    <source>
        <dbReference type="Pfam" id="PF12580"/>
    </source>
</evidence>
<accession>L5MJ84</accession>
<dbReference type="PROSITE" id="PS00138">
    <property type="entry name" value="SUBTILASE_SER"/>
    <property type="match status" value="1"/>
</dbReference>